<keyword evidence="5 8" id="KW-0812">Transmembrane</keyword>
<dbReference type="InterPro" id="IPR038731">
    <property type="entry name" value="RgtA/B/C-like"/>
</dbReference>
<dbReference type="Proteomes" id="UP001500067">
    <property type="component" value="Unassembled WGS sequence"/>
</dbReference>
<dbReference type="InterPro" id="IPR050297">
    <property type="entry name" value="LipidA_mod_glycosyltrf_83"/>
</dbReference>
<dbReference type="EMBL" id="BAABFA010000001">
    <property type="protein sequence ID" value="GAA4459858.1"/>
    <property type="molecule type" value="Genomic_DNA"/>
</dbReference>
<feature type="transmembrane region" description="Helical" evidence="8">
    <location>
        <begin position="395"/>
        <end position="413"/>
    </location>
</feature>
<feature type="transmembrane region" description="Helical" evidence="8">
    <location>
        <begin position="341"/>
        <end position="359"/>
    </location>
</feature>
<evidence type="ECO:0000256" key="4">
    <source>
        <dbReference type="ARBA" id="ARBA00022679"/>
    </source>
</evidence>
<evidence type="ECO:0000256" key="8">
    <source>
        <dbReference type="SAM" id="Phobius"/>
    </source>
</evidence>
<feature type="transmembrane region" description="Helical" evidence="8">
    <location>
        <begin position="216"/>
        <end position="239"/>
    </location>
</feature>
<gene>
    <name evidence="10" type="ORF">GCM10023093_01610</name>
</gene>
<reference evidence="11" key="1">
    <citation type="journal article" date="2019" name="Int. J. Syst. Evol. Microbiol.">
        <title>The Global Catalogue of Microorganisms (GCM) 10K type strain sequencing project: providing services to taxonomists for standard genome sequencing and annotation.</title>
        <authorList>
            <consortium name="The Broad Institute Genomics Platform"/>
            <consortium name="The Broad Institute Genome Sequencing Center for Infectious Disease"/>
            <person name="Wu L."/>
            <person name="Ma J."/>
        </authorList>
    </citation>
    <scope>NUCLEOTIDE SEQUENCE [LARGE SCALE GENOMIC DNA]</scope>
    <source>
        <strain evidence="11">JCM 32105</strain>
    </source>
</reference>
<accession>A0ABP8N4P9</accession>
<evidence type="ECO:0000256" key="3">
    <source>
        <dbReference type="ARBA" id="ARBA00022676"/>
    </source>
</evidence>
<dbReference type="PANTHER" id="PTHR33908:SF11">
    <property type="entry name" value="MEMBRANE PROTEIN"/>
    <property type="match status" value="1"/>
</dbReference>
<evidence type="ECO:0000256" key="6">
    <source>
        <dbReference type="ARBA" id="ARBA00022989"/>
    </source>
</evidence>
<keyword evidence="11" id="KW-1185">Reference proteome</keyword>
<evidence type="ECO:0000259" key="9">
    <source>
        <dbReference type="Pfam" id="PF13231"/>
    </source>
</evidence>
<keyword evidence="3" id="KW-0328">Glycosyltransferase</keyword>
<proteinExistence type="predicted"/>
<feature type="domain" description="Glycosyltransferase RgtA/B/C/D-like" evidence="9">
    <location>
        <begin position="131"/>
        <end position="262"/>
    </location>
</feature>
<organism evidence="10 11">
    <name type="scientific">Nemorincola caseinilytica</name>
    <dbReference type="NCBI Taxonomy" id="2054315"/>
    <lineage>
        <taxon>Bacteria</taxon>
        <taxon>Pseudomonadati</taxon>
        <taxon>Bacteroidota</taxon>
        <taxon>Chitinophagia</taxon>
        <taxon>Chitinophagales</taxon>
        <taxon>Chitinophagaceae</taxon>
        <taxon>Nemorincola</taxon>
    </lineage>
</organism>
<keyword evidence="6 8" id="KW-1133">Transmembrane helix</keyword>
<feature type="transmembrane region" description="Helical" evidence="8">
    <location>
        <begin position="162"/>
        <end position="180"/>
    </location>
</feature>
<evidence type="ECO:0000313" key="11">
    <source>
        <dbReference type="Proteomes" id="UP001500067"/>
    </source>
</evidence>
<protein>
    <recommendedName>
        <fullName evidence="9">Glycosyltransferase RgtA/B/C/D-like domain-containing protein</fullName>
    </recommendedName>
</protein>
<comment type="caution">
    <text evidence="10">The sequence shown here is derived from an EMBL/GenBank/DDBJ whole genome shotgun (WGS) entry which is preliminary data.</text>
</comment>
<keyword evidence="7 8" id="KW-0472">Membrane</keyword>
<evidence type="ECO:0000256" key="7">
    <source>
        <dbReference type="ARBA" id="ARBA00023136"/>
    </source>
</evidence>
<comment type="subcellular location">
    <subcellularLocation>
        <location evidence="1">Cell membrane</location>
        <topology evidence="1">Multi-pass membrane protein</topology>
    </subcellularLocation>
</comment>
<keyword evidence="2" id="KW-1003">Cell membrane</keyword>
<dbReference type="Pfam" id="PF13231">
    <property type="entry name" value="PMT_2"/>
    <property type="match status" value="1"/>
</dbReference>
<dbReference type="PANTHER" id="PTHR33908">
    <property type="entry name" value="MANNOSYLTRANSFERASE YKCB-RELATED"/>
    <property type="match status" value="1"/>
</dbReference>
<sequence length="622" mass="72228">MALTRSMRLPMPLKRSNKIALLVCILFTSLFVFRYLTHKTTFYGDAAGYYRYLTATFIYDDLITYRPLPRDRGLSDMVLNYDPTPESAPDDKHVNQYTYGVALMEAPFFLLAHAYELVRGSLANGYSDSYELAIKISSLVYALLGLMLVYRVLRRFFDETPALYTTLLLLLGTNLFWFAIFQTGMSHVPLFFLYALLMYLTVAVHDRPRRGTFIAMGLVIGLIAIIRPTDIICAIIPLLYDVYSGPSLRKKIAFIRQNLLNICLTAAAAILPVLPQLLYWKIKTGHFFYYSYGSQTFFWDTPWIKEGLFHFANGWLPYTPLMALALLGMLCLRPIKQWALAVWLLLPAYIYIIYSWYCYRYINGLGSRPMLHMYPLLSVPLTAFLLWLWRRPRAIKAATMIGVLFCIALNINYSYQQMKGLLWSEESNWKFNYQMLFKTQLTYDDLVVNDIDEFQPDTSKLVRIGTFAREEYNDSTIADHTVVDPITGHKYVYHLLNGEEHQRINLSVPYDKQRFAGAKWIKCSGRFMCPESHYYFRHLLVLSVDGKLWKGAKIENKIFDTSIASPMAGRTLFSSNIRTWGRVHYFVRIPEGLNEHDMIKLFAWSTDLTEIYVDDLTIELYK</sequence>
<feature type="transmembrane region" description="Helical" evidence="8">
    <location>
        <begin position="259"/>
        <end position="280"/>
    </location>
</feature>
<feature type="transmembrane region" description="Helical" evidence="8">
    <location>
        <begin position="315"/>
        <end position="335"/>
    </location>
</feature>
<evidence type="ECO:0000256" key="5">
    <source>
        <dbReference type="ARBA" id="ARBA00022692"/>
    </source>
</evidence>
<name>A0ABP8N4P9_9BACT</name>
<keyword evidence="4" id="KW-0808">Transferase</keyword>
<feature type="transmembrane region" description="Helical" evidence="8">
    <location>
        <begin position="132"/>
        <end position="150"/>
    </location>
</feature>
<feature type="transmembrane region" description="Helical" evidence="8">
    <location>
        <begin position="371"/>
        <end position="389"/>
    </location>
</feature>
<evidence type="ECO:0000256" key="2">
    <source>
        <dbReference type="ARBA" id="ARBA00022475"/>
    </source>
</evidence>
<evidence type="ECO:0000313" key="10">
    <source>
        <dbReference type="EMBL" id="GAA4459858.1"/>
    </source>
</evidence>
<evidence type="ECO:0000256" key="1">
    <source>
        <dbReference type="ARBA" id="ARBA00004651"/>
    </source>
</evidence>
<feature type="transmembrane region" description="Helical" evidence="8">
    <location>
        <begin position="186"/>
        <end position="204"/>
    </location>
</feature>